<feature type="coiled-coil region" evidence="1">
    <location>
        <begin position="211"/>
        <end position="276"/>
    </location>
</feature>
<proteinExistence type="predicted"/>
<dbReference type="EMBL" id="JALLPB020000413">
    <property type="protein sequence ID" value="KAL3809382.1"/>
    <property type="molecule type" value="Genomic_DNA"/>
</dbReference>
<keyword evidence="1" id="KW-0175">Coiled coil</keyword>
<feature type="compositionally biased region" description="Polar residues" evidence="2">
    <location>
        <begin position="650"/>
        <end position="661"/>
    </location>
</feature>
<feature type="region of interest" description="Disordered" evidence="2">
    <location>
        <begin position="739"/>
        <end position="758"/>
    </location>
</feature>
<dbReference type="AlphaFoldDB" id="A0ABD3R8M6"/>
<feature type="compositionally biased region" description="Low complexity" evidence="2">
    <location>
        <begin position="662"/>
        <end position="674"/>
    </location>
</feature>
<evidence type="ECO:0000256" key="1">
    <source>
        <dbReference type="SAM" id="Coils"/>
    </source>
</evidence>
<sequence>MEVERIAVSQSHEKEIEEWKDRVDHMEARWAVVSEANSGEDWKCKAERLESKCMEMEKELERRGKAVIEKEGARSKAENELREVLLKLSDVESNHAVQRSRLQSDYDRMTRFADEWKEKYDHMERQYRDQLLDENDKCQRSIVTEFTNTSNGSSSSCVYNSSSSTSSSSSAINDELVDQIGVMADENCRLSSRCCELENELQNASCRAEILDGLVQRIEVLESENHRLTCRCTELEQELKCASTQALSLGELIEKIDELGEENGRLSSKCRELECELQCASVAATQCVQDVTRDLESSKRNEAEAHVTIKTLQMETHDFRTKAKELVRGLRHCSSLLTSRLTSHERSVQLVDENEDEVVPIWSTEAAQAEDDAFHESMEYAICLTNEISKKMTTVIENYETSVNEYDAKFAALNETLNREIYSNDELSRQLDALLKDNRTLIKELQESNALVVTSVRTEIQQEQLSKETWNKEKKDLVTSIDGLKRENERLQESLSSLSASLRNEHEHKLKKEKETAARLRDIIDGASKERDEAYEACKVLQDEINLLRKLLEKSKERVGELQHSDGSVPSNSDREKLVELLRANETLTKELKQKNATLQAVQGVFGGLKEDQTNIRKTIEMLRVENAKLRGTQPPPPPSSKPKSSSSSLNASDSTRMHNLSPSSIESSDSSQSSMLEVRIRNIEKENTGLREANATLSTKLFDEMERTDALRVANEGLATRICKLVAFIQQNVDNGGKGVGPMVPSTPFRRGKNSSK</sequence>
<feature type="region of interest" description="Disordered" evidence="2">
    <location>
        <begin position="628"/>
        <end position="674"/>
    </location>
</feature>
<accession>A0ABD3R8M6</accession>
<evidence type="ECO:0000313" key="4">
    <source>
        <dbReference type="Proteomes" id="UP001530377"/>
    </source>
</evidence>
<feature type="region of interest" description="Disordered" evidence="2">
    <location>
        <begin position="148"/>
        <end position="170"/>
    </location>
</feature>
<feature type="coiled-coil region" evidence="1">
    <location>
        <begin position="9"/>
        <end position="133"/>
    </location>
</feature>
<name>A0ABD3R8M6_9STRA</name>
<organism evidence="3 4">
    <name type="scientific">Cyclostephanos tholiformis</name>
    <dbReference type="NCBI Taxonomy" id="382380"/>
    <lineage>
        <taxon>Eukaryota</taxon>
        <taxon>Sar</taxon>
        <taxon>Stramenopiles</taxon>
        <taxon>Ochrophyta</taxon>
        <taxon>Bacillariophyta</taxon>
        <taxon>Coscinodiscophyceae</taxon>
        <taxon>Thalassiosirophycidae</taxon>
        <taxon>Stephanodiscales</taxon>
        <taxon>Stephanodiscaceae</taxon>
        <taxon>Cyclostephanos</taxon>
    </lineage>
</organism>
<gene>
    <name evidence="3" type="ORF">ACHAXA_007458</name>
</gene>
<keyword evidence="4" id="KW-1185">Reference proteome</keyword>
<feature type="coiled-coil region" evidence="1">
    <location>
        <begin position="396"/>
        <end position="598"/>
    </location>
</feature>
<reference evidence="3 4" key="1">
    <citation type="submission" date="2024-10" db="EMBL/GenBank/DDBJ databases">
        <title>Updated reference genomes for cyclostephanoid diatoms.</title>
        <authorList>
            <person name="Roberts W.R."/>
            <person name="Alverson A.J."/>
        </authorList>
    </citation>
    <scope>NUCLEOTIDE SEQUENCE [LARGE SCALE GENOMIC DNA]</scope>
    <source>
        <strain evidence="3 4">AJA228-03</strain>
    </source>
</reference>
<evidence type="ECO:0000313" key="3">
    <source>
        <dbReference type="EMBL" id="KAL3809382.1"/>
    </source>
</evidence>
<dbReference type="Proteomes" id="UP001530377">
    <property type="component" value="Unassembled WGS sequence"/>
</dbReference>
<protein>
    <submittedName>
        <fullName evidence="3">Uncharacterized protein</fullName>
    </submittedName>
</protein>
<comment type="caution">
    <text evidence="3">The sequence shown here is derived from an EMBL/GenBank/DDBJ whole genome shotgun (WGS) entry which is preliminary data.</text>
</comment>
<evidence type="ECO:0000256" key="2">
    <source>
        <dbReference type="SAM" id="MobiDB-lite"/>
    </source>
</evidence>